<organism evidence="4 5">
    <name type="scientific">Magallana gigas</name>
    <name type="common">Pacific oyster</name>
    <name type="synonym">Crassostrea gigas</name>
    <dbReference type="NCBI Taxonomy" id="29159"/>
    <lineage>
        <taxon>Eukaryota</taxon>
        <taxon>Metazoa</taxon>
        <taxon>Spiralia</taxon>
        <taxon>Lophotrochozoa</taxon>
        <taxon>Mollusca</taxon>
        <taxon>Bivalvia</taxon>
        <taxon>Autobranchia</taxon>
        <taxon>Pteriomorphia</taxon>
        <taxon>Ostreida</taxon>
        <taxon>Ostreoidea</taxon>
        <taxon>Ostreidae</taxon>
        <taxon>Magallana</taxon>
    </lineage>
</organism>
<feature type="region of interest" description="Disordered" evidence="1">
    <location>
        <begin position="308"/>
        <end position="358"/>
    </location>
</feature>
<evidence type="ECO:0000256" key="3">
    <source>
        <dbReference type="SAM" id="SignalP"/>
    </source>
</evidence>
<evidence type="ECO:0000256" key="2">
    <source>
        <dbReference type="SAM" id="Phobius"/>
    </source>
</evidence>
<keyword evidence="5" id="KW-1185">Reference proteome</keyword>
<feature type="region of interest" description="Disordered" evidence="1">
    <location>
        <begin position="453"/>
        <end position="493"/>
    </location>
</feature>
<feature type="signal peptide" evidence="3">
    <location>
        <begin position="1"/>
        <end position="22"/>
    </location>
</feature>
<feature type="compositionally biased region" description="Polar residues" evidence="1">
    <location>
        <begin position="459"/>
        <end position="470"/>
    </location>
</feature>
<evidence type="ECO:0000313" key="4">
    <source>
        <dbReference type="EnsemblMetazoa" id="G25302.1:cds"/>
    </source>
</evidence>
<reference evidence="4" key="1">
    <citation type="submission" date="2022-08" db="UniProtKB">
        <authorList>
            <consortium name="EnsemblMetazoa"/>
        </authorList>
    </citation>
    <scope>IDENTIFICATION</scope>
    <source>
        <strain evidence="4">05x7-T-G4-1.051#20</strain>
    </source>
</reference>
<feature type="compositionally biased region" description="Low complexity" evidence="1">
    <location>
        <begin position="80"/>
        <end position="94"/>
    </location>
</feature>
<protein>
    <submittedName>
        <fullName evidence="4">Uncharacterized protein</fullName>
    </submittedName>
</protein>
<feature type="compositionally biased region" description="Low complexity" evidence="1">
    <location>
        <begin position="143"/>
        <end position="159"/>
    </location>
</feature>
<feature type="region of interest" description="Disordered" evidence="1">
    <location>
        <begin position="123"/>
        <end position="235"/>
    </location>
</feature>
<proteinExistence type="predicted"/>
<feature type="chain" id="PRO_5036504327" evidence="3">
    <location>
        <begin position="23"/>
        <end position="493"/>
    </location>
</feature>
<accession>A0A8W8KWD2</accession>
<feature type="transmembrane region" description="Helical" evidence="2">
    <location>
        <begin position="270"/>
        <end position="293"/>
    </location>
</feature>
<sequence>MGERPVKMMFLMSIVLCPVVFGAVLPRSTNRITKKNGQCEPKQIPITTRTTIPASPEIQTLNLSKTGNGELVEKTTRPGITTRTTTPASPETQTLNLSKTEPVEKTTQPGITTKTTIRASPEIQTLNISKEGNGEPVEKTTRPEITTRTTTPASPETQTLNLSKTEPVEKTTWPGITTRTKTPASPEIQTLNLSKTGNGEPVEKTPRPGITTRTSTPASPETQAPNLSKEEPVEKTTWSGIIARTTTPDSPKTQTHDMMGDEKEDLAEDYLIWAIIVTICCKVSVVIIIRLSIKIRYTRMHDIPMQLTDIDSPAPTTPPPAAPSAPPATTPPTASAPVTPTETPHTSTPATLKPLIGPSTPVSKNYQVAEQEEAIISRKSNVNYFGKVKYMTDNSLLKEILDSLTDVDTINLFAAANGLTGDIEVENRIKELEWNEHIDHLWEELLLDLEPASKRPRQSPDNDQSSTSVQLGGGDDDEAEKPYFIWKKRNSNL</sequence>
<dbReference type="EnsemblMetazoa" id="G25302.1">
    <property type="protein sequence ID" value="G25302.1:cds"/>
    <property type="gene ID" value="G25302"/>
</dbReference>
<feature type="compositionally biased region" description="Polar residues" evidence="1">
    <location>
        <begin position="174"/>
        <end position="197"/>
    </location>
</feature>
<feature type="compositionally biased region" description="Basic and acidic residues" evidence="1">
    <location>
        <begin position="132"/>
        <end position="142"/>
    </location>
</feature>
<keyword evidence="2" id="KW-1133">Transmembrane helix</keyword>
<dbReference type="Proteomes" id="UP000005408">
    <property type="component" value="Unassembled WGS sequence"/>
</dbReference>
<keyword evidence="2" id="KW-0472">Membrane</keyword>
<evidence type="ECO:0000313" key="5">
    <source>
        <dbReference type="Proteomes" id="UP000005408"/>
    </source>
</evidence>
<feature type="compositionally biased region" description="Pro residues" evidence="1">
    <location>
        <begin position="315"/>
        <end position="330"/>
    </location>
</feature>
<feature type="region of interest" description="Disordered" evidence="1">
    <location>
        <begin position="80"/>
        <end position="109"/>
    </location>
</feature>
<keyword evidence="2" id="KW-0812">Transmembrane</keyword>
<feature type="compositionally biased region" description="Polar residues" evidence="1">
    <location>
        <begin position="211"/>
        <end position="226"/>
    </location>
</feature>
<name>A0A8W8KWD2_MAGGI</name>
<dbReference type="AlphaFoldDB" id="A0A8W8KWD2"/>
<keyword evidence="3" id="KW-0732">Signal</keyword>
<feature type="compositionally biased region" description="Low complexity" evidence="1">
    <location>
        <begin position="331"/>
        <end position="344"/>
    </location>
</feature>
<evidence type="ECO:0000256" key="1">
    <source>
        <dbReference type="SAM" id="MobiDB-lite"/>
    </source>
</evidence>